<evidence type="ECO:0000259" key="7">
    <source>
        <dbReference type="Pfam" id="PF02403"/>
    </source>
</evidence>
<dbReference type="Gene3D" id="1.10.287.40">
    <property type="entry name" value="Serine-tRNA synthetase, tRNA binding domain"/>
    <property type="match status" value="1"/>
</dbReference>
<dbReference type="InterPro" id="IPR015866">
    <property type="entry name" value="Ser-tRNA-synth_1_N"/>
</dbReference>
<dbReference type="InterPro" id="IPR010978">
    <property type="entry name" value="tRNA-bd_arm"/>
</dbReference>
<comment type="catalytic activity">
    <reaction evidence="5">
        <text>tRNA(Ser) + L-serine + ATP = L-seryl-tRNA(Ser) + AMP + diphosphate + H(+)</text>
        <dbReference type="Rhea" id="RHEA:12292"/>
        <dbReference type="Rhea" id="RHEA-COMP:9669"/>
        <dbReference type="Rhea" id="RHEA-COMP:9703"/>
        <dbReference type="ChEBI" id="CHEBI:15378"/>
        <dbReference type="ChEBI" id="CHEBI:30616"/>
        <dbReference type="ChEBI" id="CHEBI:33019"/>
        <dbReference type="ChEBI" id="CHEBI:33384"/>
        <dbReference type="ChEBI" id="CHEBI:78442"/>
        <dbReference type="ChEBI" id="CHEBI:78533"/>
        <dbReference type="ChEBI" id="CHEBI:456215"/>
        <dbReference type="EC" id="6.1.1.11"/>
    </reaction>
</comment>
<proteinExistence type="inferred from homology"/>
<protein>
    <recommendedName>
        <fullName evidence="7">Serine-tRNA synthetase type1 N-terminal domain-containing protein</fullName>
    </recommendedName>
</protein>
<dbReference type="PANTHER" id="PTHR43697:SF1">
    <property type="entry name" value="SERINE--TRNA LIGASE"/>
    <property type="match status" value="1"/>
</dbReference>
<keyword evidence="3" id="KW-0648">Protein biosynthesis</keyword>
<evidence type="ECO:0000313" key="9">
    <source>
        <dbReference type="Proteomes" id="UP000070400"/>
    </source>
</evidence>
<evidence type="ECO:0000256" key="1">
    <source>
        <dbReference type="ARBA" id="ARBA00010728"/>
    </source>
</evidence>
<feature type="domain" description="Serine-tRNA synthetase type1 N-terminal" evidence="7">
    <location>
        <begin position="1"/>
        <end position="96"/>
    </location>
</feature>
<reference evidence="8 9" key="1">
    <citation type="journal article" date="2016" name="Sci. Rep.">
        <title>Metabolic traits of an uncultured archaeal lineage -MSBL1- from brine pools of the Red Sea.</title>
        <authorList>
            <person name="Mwirichia R."/>
            <person name="Alam I."/>
            <person name="Rashid M."/>
            <person name="Vinu M."/>
            <person name="Ba-Alawi W."/>
            <person name="Anthony Kamau A."/>
            <person name="Kamanda Ngugi D."/>
            <person name="Goker M."/>
            <person name="Klenk H.P."/>
            <person name="Bajic V."/>
            <person name="Stingl U."/>
        </authorList>
    </citation>
    <scope>NUCLEOTIDE SEQUENCE [LARGE SCALE GENOMIC DNA]</scope>
    <source>
        <strain evidence="8">SCGC-AAA261D19</strain>
    </source>
</reference>
<comment type="caution">
    <text evidence="8">The sequence shown here is derived from an EMBL/GenBank/DDBJ whole genome shotgun (WGS) entry which is preliminary data.</text>
</comment>
<keyword evidence="2" id="KW-0963">Cytoplasm</keyword>
<evidence type="ECO:0000256" key="2">
    <source>
        <dbReference type="ARBA" id="ARBA00022490"/>
    </source>
</evidence>
<sequence length="98" mass="11859">MLGIEVIRKEPEVVRNDLKKRGEEGKLPWVDEIKNKDKKWRDLKQTIDRLRHERNELSKKIGEMKKRKENAEREIKKAEKLSDKINEKEVEIRGLKRE</sequence>
<dbReference type="GO" id="GO:0006412">
    <property type="term" value="P:translation"/>
    <property type="evidence" value="ECO:0007669"/>
    <property type="project" value="UniProtKB-KW"/>
</dbReference>
<feature type="coiled-coil region" evidence="6">
    <location>
        <begin position="33"/>
        <end position="98"/>
    </location>
</feature>
<dbReference type="GO" id="GO:0004828">
    <property type="term" value="F:serine-tRNA ligase activity"/>
    <property type="evidence" value="ECO:0007669"/>
    <property type="project" value="UniProtKB-EC"/>
</dbReference>
<evidence type="ECO:0000313" key="8">
    <source>
        <dbReference type="EMBL" id="KXB01944.1"/>
    </source>
</evidence>
<dbReference type="SUPFAM" id="SSF46589">
    <property type="entry name" value="tRNA-binding arm"/>
    <property type="match status" value="1"/>
</dbReference>
<dbReference type="AlphaFoldDB" id="A0A133V669"/>
<accession>A0A133V669</accession>
<evidence type="ECO:0000256" key="6">
    <source>
        <dbReference type="SAM" id="Coils"/>
    </source>
</evidence>
<name>A0A133V669_9EURY</name>
<dbReference type="GO" id="GO:0000166">
    <property type="term" value="F:nucleotide binding"/>
    <property type="evidence" value="ECO:0007669"/>
    <property type="project" value="InterPro"/>
</dbReference>
<organism evidence="8 9">
    <name type="scientific">candidate division MSBL1 archaeon SCGC-AAA261D19</name>
    <dbReference type="NCBI Taxonomy" id="1698273"/>
    <lineage>
        <taxon>Archaea</taxon>
        <taxon>Methanobacteriati</taxon>
        <taxon>Methanobacteriota</taxon>
        <taxon>candidate division MSBL1</taxon>
    </lineage>
</organism>
<dbReference type="EMBL" id="LHXX01000032">
    <property type="protein sequence ID" value="KXB01944.1"/>
    <property type="molecule type" value="Genomic_DNA"/>
</dbReference>
<feature type="non-terminal residue" evidence="8">
    <location>
        <position position="98"/>
    </location>
</feature>
<keyword evidence="6" id="KW-0175">Coiled coil</keyword>
<evidence type="ECO:0000256" key="3">
    <source>
        <dbReference type="ARBA" id="ARBA00022917"/>
    </source>
</evidence>
<dbReference type="PANTHER" id="PTHR43697">
    <property type="entry name" value="SERYL-TRNA SYNTHETASE"/>
    <property type="match status" value="1"/>
</dbReference>
<dbReference type="Proteomes" id="UP000070400">
    <property type="component" value="Unassembled WGS sequence"/>
</dbReference>
<dbReference type="Pfam" id="PF02403">
    <property type="entry name" value="Seryl_tRNA_N"/>
    <property type="match status" value="1"/>
</dbReference>
<comment type="similarity">
    <text evidence="1">Belongs to the class-II aminoacyl-tRNA synthetase family. Type-1 seryl-tRNA synthetase subfamily.</text>
</comment>
<evidence type="ECO:0000256" key="5">
    <source>
        <dbReference type="ARBA" id="ARBA00048823"/>
    </source>
</evidence>
<keyword evidence="9" id="KW-1185">Reference proteome</keyword>
<dbReference type="InterPro" id="IPR042103">
    <property type="entry name" value="SerRS_1_N_sf"/>
</dbReference>
<evidence type="ECO:0000256" key="4">
    <source>
        <dbReference type="ARBA" id="ARBA00047929"/>
    </source>
</evidence>
<comment type="catalytic activity">
    <reaction evidence="4">
        <text>tRNA(Sec) + L-serine + ATP = L-seryl-tRNA(Sec) + AMP + diphosphate + H(+)</text>
        <dbReference type="Rhea" id="RHEA:42580"/>
        <dbReference type="Rhea" id="RHEA-COMP:9742"/>
        <dbReference type="Rhea" id="RHEA-COMP:10128"/>
        <dbReference type="ChEBI" id="CHEBI:15378"/>
        <dbReference type="ChEBI" id="CHEBI:30616"/>
        <dbReference type="ChEBI" id="CHEBI:33019"/>
        <dbReference type="ChEBI" id="CHEBI:33384"/>
        <dbReference type="ChEBI" id="CHEBI:78442"/>
        <dbReference type="ChEBI" id="CHEBI:78533"/>
        <dbReference type="ChEBI" id="CHEBI:456215"/>
        <dbReference type="EC" id="6.1.1.11"/>
    </reaction>
</comment>
<gene>
    <name evidence="8" type="ORF">AKJ43_02785</name>
</gene>